<keyword evidence="9" id="KW-1185">Reference proteome</keyword>
<dbReference type="EMBL" id="JBFAKC010000003">
    <property type="protein sequence ID" value="MEV0707366.1"/>
    <property type="molecule type" value="Genomic_DNA"/>
</dbReference>
<comment type="caution">
    <text evidence="8">The sequence shown here is derived from an EMBL/GenBank/DDBJ whole genome shotgun (WGS) entry which is preliminary data.</text>
</comment>
<evidence type="ECO:0000256" key="6">
    <source>
        <dbReference type="ARBA" id="ARBA00022842"/>
    </source>
</evidence>
<evidence type="ECO:0000256" key="4">
    <source>
        <dbReference type="ARBA" id="ARBA00022723"/>
    </source>
</evidence>
<dbReference type="InterPro" id="IPR050556">
    <property type="entry name" value="Type_II_TA_system_RNase"/>
</dbReference>
<dbReference type="Proteomes" id="UP001551695">
    <property type="component" value="Unassembled WGS sequence"/>
</dbReference>
<accession>A0ABV3FPM1</accession>
<keyword evidence="2" id="KW-1277">Toxin-antitoxin system</keyword>
<dbReference type="RefSeq" id="WP_109525335.1">
    <property type="nucleotide sequence ID" value="NZ_JBEXKW010000040.1"/>
</dbReference>
<organism evidence="8 9">
    <name type="scientific">Nocardia aurea</name>
    <dbReference type="NCBI Taxonomy" id="2144174"/>
    <lineage>
        <taxon>Bacteria</taxon>
        <taxon>Bacillati</taxon>
        <taxon>Actinomycetota</taxon>
        <taxon>Actinomycetes</taxon>
        <taxon>Mycobacteriales</taxon>
        <taxon>Nocardiaceae</taxon>
        <taxon>Nocardia</taxon>
    </lineage>
</organism>
<name>A0ABV3FPM1_9NOCA</name>
<keyword evidence="6" id="KW-0460">Magnesium</keyword>
<dbReference type="Gene3D" id="3.40.50.1010">
    <property type="entry name" value="5'-nuclease"/>
    <property type="match status" value="1"/>
</dbReference>
<dbReference type="SUPFAM" id="SSF88723">
    <property type="entry name" value="PIN domain-like"/>
    <property type="match status" value="1"/>
</dbReference>
<evidence type="ECO:0000256" key="2">
    <source>
        <dbReference type="ARBA" id="ARBA00022649"/>
    </source>
</evidence>
<evidence type="ECO:0000313" key="9">
    <source>
        <dbReference type="Proteomes" id="UP001551695"/>
    </source>
</evidence>
<gene>
    <name evidence="8" type="ORF">AB0I48_07365</name>
</gene>
<keyword evidence="3" id="KW-0540">Nuclease</keyword>
<dbReference type="CDD" id="cd18732">
    <property type="entry name" value="PIN_MtVapC4-C5_like"/>
    <property type="match status" value="1"/>
</dbReference>
<reference evidence="8 9" key="1">
    <citation type="submission" date="2024-06" db="EMBL/GenBank/DDBJ databases">
        <title>The Natural Products Discovery Center: Release of the First 8490 Sequenced Strains for Exploring Actinobacteria Biosynthetic Diversity.</title>
        <authorList>
            <person name="Kalkreuter E."/>
            <person name="Kautsar S.A."/>
            <person name="Yang D."/>
            <person name="Bader C.D."/>
            <person name="Teijaro C.N."/>
            <person name="Fluegel L."/>
            <person name="Davis C.M."/>
            <person name="Simpson J.R."/>
            <person name="Lauterbach L."/>
            <person name="Steele A.D."/>
            <person name="Gui C."/>
            <person name="Meng S."/>
            <person name="Li G."/>
            <person name="Viehrig K."/>
            <person name="Ye F."/>
            <person name="Su P."/>
            <person name="Kiefer A.F."/>
            <person name="Nichols A."/>
            <person name="Cepeda A.J."/>
            <person name="Yan W."/>
            <person name="Fan B."/>
            <person name="Jiang Y."/>
            <person name="Adhikari A."/>
            <person name="Zheng C.-J."/>
            <person name="Schuster L."/>
            <person name="Cowan T.M."/>
            <person name="Smanski M.J."/>
            <person name="Chevrette M.G."/>
            <person name="De Carvalho L.P.S."/>
            <person name="Shen B."/>
        </authorList>
    </citation>
    <scope>NUCLEOTIDE SEQUENCE [LARGE SCALE GENOMIC DNA]</scope>
    <source>
        <strain evidence="8 9">NPDC050403</strain>
    </source>
</reference>
<evidence type="ECO:0000313" key="8">
    <source>
        <dbReference type="EMBL" id="MEV0707366.1"/>
    </source>
</evidence>
<proteinExistence type="inferred from homology"/>
<dbReference type="PANTHER" id="PTHR33653">
    <property type="entry name" value="RIBONUCLEASE VAPC2"/>
    <property type="match status" value="1"/>
</dbReference>
<sequence>MIDAPTDRHPEGLLDTCVLIDIARIDDADLPVRPRISTVTLAELGLGIALADDPKSLAFRTERLLEVEHAFDALPLCSAAARRFATMAKLVVAAGRNPKPRRMDLLIAAIASANDLPLYTANADDFLGLDPVLTLVPVRG</sequence>
<keyword evidence="5" id="KW-0378">Hydrolase</keyword>
<keyword evidence="4" id="KW-0479">Metal-binding</keyword>
<evidence type="ECO:0000256" key="1">
    <source>
        <dbReference type="ARBA" id="ARBA00001946"/>
    </source>
</evidence>
<comment type="cofactor">
    <cofactor evidence="1">
        <name>Mg(2+)</name>
        <dbReference type="ChEBI" id="CHEBI:18420"/>
    </cofactor>
</comment>
<evidence type="ECO:0000256" key="7">
    <source>
        <dbReference type="ARBA" id="ARBA00038093"/>
    </source>
</evidence>
<evidence type="ECO:0000256" key="5">
    <source>
        <dbReference type="ARBA" id="ARBA00022801"/>
    </source>
</evidence>
<evidence type="ECO:0000256" key="3">
    <source>
        <dbReference type="ARBA" id="ARBA00022722"/>
    </source>
</evidence>
<dbReference type="InterPro" id="IPR029060">
    <property type="entry name" value="PIN-like_dom_sf"/>
</dbReference>
<protein>
    <submittedName>
        <fullName evidence="8">Type II toxin-antitoxin system VapC family toxin</fullName>
    </submittedName>
</protein>
<comment type="similarity">
    <text evidence="7">Belongs to the PINc/VapC protein family.</text>
</comment>
<dbReference type="PANTHER" id="PTHR33653:SF1">
    <property type="entry name" value="RIBONUCLEASE VAPC2"/>
    <property type="match status" value="1"/>
</dbReference>